<evidence type="ECO:0000313" key="2">
    <source>
        <dbReference type="Proteomes" id="UP000241118"/>
    </source>
</evidence>
<dbReference type="Gene3D" id="2.40.10.10">
    <property type="entry name" value="Trypsin-like serine proteases"/>
    <property type="match status" value="2"/>
</dbReference>
<gene>
    <name evidence="1" type="ORF">B0I31_106472</name>
</gene>
<dbReference type="OrthoDB" id="1491548at2"/>
<sequence length="332" mass="34721">MAYPDDDRAAVRPIKKLVEDDFLSRPGVVGVDLGEKVVGGRVTGELAIVVFVRHKGPAAQFTIPPDVLGVPTDVVEDTFWPHHTIASPEDVGGAERHESLAGGIGIGPSRAIRLVPPDVAEVDDYVVAGTLGALVTPRRRHLVMALTSFHVACVDDAWAVGDPMVHPSRIDGGHPVHDRVGALARAALSGRVDAAAIMLTTPRARPEVVGLGPITGRAEARVGDRVRKRGRTTAVTEGVVASTDAAITLDFGVGLGVRTLHDQIRIETPRFADHGDSGAVLLDDANRVVGLYCGGSPDRGFANPIGPVLDQLDVDLITTTGARGSPTPARGA</sequence>
<reference evidence="1 2" key="1">
    <citation type="submission" date="2018-03" db="EMBL/GenBank/DDBJ databases">
        <title>Genomic Encyclopedia of Type Strains, Phase III (KMG-III): the genomes of soil and plant-associated and newly described type strains.</title>
        <authorList>
            <person name="Whitman W."/>
        </authorList>
    </citation>
    <scope>NUCLEOTIDE SEQUENCE [LARGE SCALE GENOMIC DNA]</scope>
    <source>
        <strain evidence="1 2">CGMCC 4.7097</strain>
    </source>
</reference>
<comment type="caution">
    <text evidence="1">The sequence shown here is derived from an EMBL/GenBank/DDBJ whole genome shotgun (WGS) entry which is preliminary data.</text>
</comment>
<dbReference type="RefSeq" id="WP_106617071.1">
    <property type="nucleotide sequence ID" value="NZ_PYAX01000006.1"/>
</dbReference>
<accession>A0A2P8I912</accession>
<dbReference type="InterPro" id="IPR043504">
    <property type="entry name" value="Peptidase_S1_PA_chymotrypsin"/>
</dbReference>
<dbReference type="EMBL" id="PYAX01000006">
    <property type="protein sequence ID" value="PSL54952.1"/>
    <property type="molecule type" value="Genomic_DNA"/>
</dbReference>
<protein>
    <recommendedName>
        <fullName evidence="3">Trypsin-like peptidase</fullName>
    </recommendedName>
</protein>
<proteinExistence type="predicted"/>
<dbReference type="Proteomes" id="UP000241118">
    <property type="component" value="Unassembled WGS sequence"/>
</dbReference>
<evidence type="ECO:0000313" key="1">
    <source>
        <dbReference type="EMBL" id="PSL54952.1"/>
    </source>
</evidence>
<keyword evidence="2" id="KW-1185">Reference proteome</keyword>
<evidence type="ECO:0008006" key="3">
    <source>
        <dbReference type="Google" id="ProtNLM"/>
    </source>
</evidence>
<dbReference type="InterPro" id="IPR009003">
    <property type="entry name" value="Peptidase_S1_PA"/>
</dbReference>
<dbReference type="SUPFAM" id="SSF50494">
    <property type="entry name" value="Trypsin-like serine proteases"/>
    <property type="match status" value="1"/>
</dbReference>
<organism evidence="1 2">
    <name type="scientific">Saccharothrix carnea</name>
    <dbReference type="NCBI Taxonomy" id="1280637"/>
    <lineage>
        <taxon>Bacteria</taxon>
        <taxon>Bacillati</taxon>
        <taxon>Actinomycetota</taxon>
        <taxon>Actinomycetes</taxon>
        <taxon>Pseudonocardiales</taxon>
        <taxon>Pseudonocardiaceae</taxon>
        <taxon>Saccharothrix</taxon>
    </lineage>
</organism>
<name>A0A2P8I912_SACCR</name>
<dbReference type="AlphaFoldDB" id="A0A2P8I912"/>